<comment type="function">
    <text evidence="1">The interaction of the RSA site and the PRE protein may not only serves a function in plasmid maintenance, but may also contributes to the distribution of small antibiotic resistance plasmids among Gram-positive bacteria.</text>
</comment>
<dbReference type="Gene3D" id="3.30.930.30">
    <property type="match status" value="1"/>
</dbReference>
<comment type="similarity">
    <text evidence="2">Belongs to the plasmid mobilization pre family.</text>
</comment>
<organism evidence="5 6">
    <name type="scientific">Staphylococcus epidermidis</name>
    <dbReference type="NCBI Taxonomy" id="1282"/>
    <lineage>
        <taxon>Bacteria</taxon>
        <taxon>Bacillati</taxon>
        <taxon>Bacillota</taxon>
        <taxon>Bacilli</taxon>
        <taxon>Bacillales</taxon>
        <taxon>Staphylococcaceae</taxon>
        <taxon>Staphylococcus</taxon>
    </lineage>
</organism>
<accession>A0AAE5QYF8</accession>
<evidence type="ECO:0000256" key="3">
    <source>
        <dbReference type="ARBA" id="ARBA00029953"/>
    </source>
</evidence>
<evidence type="ECO:0000256" key="1">
    <source>
        <dbReference type="ARBA" id="ARBA00002445"/>
    </source>
</evidence>
<dbReference type="Pfam" id="PF01076">
    <property type="entry name" value="Mob_Pre"/>
    <property type="match status" value="1"/>
</dbReference>
<protein>
    <recommendedName>
        <fullName evidence="4">Mobilization protein</fullName>
    </recommendedName>
    <alternativeName>
        <fullName evidence="3">Plasmid recombinase</fullName>
    </alternativeName>
</protein>
<dbReference type="InterPro" id="IPR001668">
    <property type="entry name" value="Mob_Pre"/>
</dbReference>
<reference evidence="5 6" key="1">
    <citation type="submission" date="2017-10" db="EMBL/GenBank/DDBJ databases">
        <title>genome sequences of Staph epi in chlorhexidine trial.</title>
        <authorList>
            <person name="Greninger A.L."/>
            <person name="Addetia A."/>
            <person name="Qin X."/>
            <person name="Zerr D."/>
        </authorList>
    </citation>
    <scope>NUCLEOTIDE SEQUENCE [LARGE SCALE GENOMIC DNA]</scope>
    <source>
        <strain evidence="5 6">SCH-17</strain>
    </source>
</reference>
<comment type="caution">
    <text evidence="5">The sequence shown here is derived from an EMBL/GenBank/DDBJ whole genome shotgun (WGS) entry which is preliminary data.</text>
</comment>
<dbReference type="CDD" id="cd17242">
    <property type="entry name" value="MobM_relaxase"/>
    <property type="match status" value="1"/>
</dbReference>
<proteinExistence type="inferred from homology"/>
<dbReference type="EMBL" id="PEJG01000005">
    <property type="protein sequence ID" value="PIH10469.1"/>
    <property type="molecule type" value="Genomic_DNA"/>
</dbReference>
<dbReference type="GO" id="GO:0006310">
    <property type="term" value="P:DNA recombination"/>
    <property type="evidence" value="ECO:0007669"/>
    <property type="project" value="InterPro"/>
</dbReference>
<dbReference type="GO" id="GO:0003677">
    <property type="term" value="F:DNA binding"/>
    <property type="evidence" value="ECO:0007669"/>
    <property type="project" value="InterPro"/>
</dbReference>
<name>A0AAE5QYF8_STAEP</name>
<dbReference type="AlphaFoldDB" id="A0AAE5QYF8"/>
<sequence length="75" mass="8953">MNYENEDIDHSKKHLNYDLINDGKQNFNDLIDEKIERNYTGKRKIRKDAVKHIDGMITSDNEFFSNQTPVNTKFF</sequence>
<gene>
    <name evidence="5" type="ORF">CTJ08_05235</name>
</gene>
<evidence type="ECO:0000313" key="5">
    <source>
        <dbReference type="EMBL" id="PIH10469.1"/>
    </source>
</evidence>
<evidence type="ECO:0000256" key="4">
    <source>
        <dbReference type="ARBA" id="ARBA00031709"/>
    </source>
</evidence>
<evidence type="ECO:0000256" key="2">
    <source>
        <dbReference type="ARBA" id="ARBA00010657"/>
    </source>
</evidence>
<evidence type="ECO:0000313" key="6">
    <source>
        <dbReference type="Proteomes" id="UP000228502"/>
    </source>
</evidence>
<dbReference type="Proteomes" id="UP000228502">
    <property type="component" value="Unassembled WGS sequence"/>
</dbReference>